<feature type="domain" description="Autotransporter" evidence="2">
    <location>
        <begin position="259"/>
        <end position="520"/>
    </location>
</feature>
<evidence type="ECO:0000256" key="1">
    <source>
        <dbReference type="SAM" id="SignalP"/>
    </source>
</evidence>
<evidence type="ECO:0000259" key="2">
    <source>
        <dbReference type="PROSITE" id="PS51208"/>
    </source>
</evidence>
<feature type="signal peptide" evidence="1">
    <location>
        <begin position="1"/>
        <end position="22"/>
    </location>
</feature>
<keyword evidence="1" id="KW-0732">Signal</keyword>
<proteinExistence type="predicted"/>
<dbReference type="NCBIfam" id="TIGR01414">
    <property type="entry name" value="autotrans_barl"/>
    <property type="match status" value="1"/>
</dbReference>
<dbReference type="SMART" id="SM00869">
    <property type="entry name" value="Autotransporter"/>
    <property type="match status" value="1"/>
</dbReference>
<dbReference type="Gene3D" id="2.40.128.130">
    <property type="entry name" value="Autotransporter beta-domain"/>
    <property type="match status" value="1"/>
</dbReference>
<name>A0A1X9SYG1_9BACT</name>
<feature type="chain" id="PRO_5012440245" evidence="1">
    <location>
        <begin position="23"/>
        <end position="520"/>
    </location>
</feature>
<evidence type="ECO:0000313" key="4">
    <source>
        <dbReference type="Proteomes" id="UP000194260"/>
    </source>
</evidence>
<dbReference type="STRING" id="1660073.CSUIS_1542"/>
<dbReference type="Proteomes" id="UP000194260">
    <property type="component" value="Chromosome"/>
</dbReference>
<dbReference type="KEGG" id="camy:CSUIS_1542"/>
<organism evidence="3 4">
    <name type="scientific">Campylobacter porcelli</name>
    <dbReference type="NCBI Taxonomy" id="1660073"/>
    <lineage>
        <taxon>Bacteria</taxon>
        <taxon>Pseudomonadati</taxon>
        <taxon>Campylobacterota</taxon>
        <taxon>Epsilonproteobacteria</taxon>
        <taxon>Campylobacterales</taxon>
        <taxon>Campylobacteraceae</taxon>
        <taxon>Campylobacter</taxon>
    </lineage>
</organism>
<dbReference type="GO" id="GO:0019867">
    <property type="term" value="C:outer membrane"/>
    <property type="evidence" value="ECO:0007669"/>
    <property type="project" value="InterPro"/>
</dbReference>
<dbReference type="RefSeq" id="WP_086298389.1">
    <property type="nucleotide sequence ID" value="NZ_CP018789.1"/>
</dbReference>
<dbReference type="PROSITE" id="PS51208">
    <property type="entry name" value="AUTOTRANSPORTER"/>
    <property type="match status" value="1"/>
</dbReference>
<dbReference type="AlphaFoldDB" id="A0A1X9SYG1"/>
<dbReference type="SUPFAM" id="SSF103515">
    <property type="entry name" value="Autotransporter"/>
    <property type="match status" value="1"/>
</dbReference>
<reference evidence="4" key="1">
    <citation type="journal article" date="2017" name="Genome Biol. Evol.">
        <title>Comparative Genomic Analysis Identifies a Campylobacter Clade Deficient in Selenium Metabolism.</title>
        <authorList>
            <person name="Miller W.G."/>
            <person name="Yee E."/>
            <person name="Lopes B.S."/>
            <person name="Chapman M.H."/>
            <person name="Huynh S."/>
            <person name="Bono J.L."/>
            <person name="Parker C.T."/>
            <person name="Strachan N.J.C."/>
            <person name="Forbes K.J."/>
        </authorList>
    </citation>
    <scope>NUCLEOTIDE SEQUENCE [LARGE SCALE GENOMIC DNA]</scope>
    <source>
        <strain evidence="4">RM6137</strain>
    </source>
</reference>
<accession>A0A1X9SYG1</accession>
<dbReference type="EMBL" id="CP018789">
    <property type="protein sequence ID" value="ARR01324.1"/>
    <property type="molecule type" value="Genomic_DNA"/>
</dbReference>
<dbReference type="Pfam" id="PF03797">
    <property type="entry name" value="Autotransporter"/>
    <property type="match status" value="1"/>
</dbReference>
<dbReference type="InterPro" id="IPR005546">
    <property type="entry name" value="Autotransporte_beta"/>
</dbReference>
<protein>
    <submittedName>
        <fullName evidence="3">Autotransporter domain protein</fullName>
    </submittedName>
</protein>
<dbReference type="InterPro" id="IPR036709">
    <property type="entry name" value="Autotransporte_beta_dom_sf"/>
</dbReference>
<dbReference type="InterPro" id="IPR006315">
    <property type="entry name" value="OM_autotransptr_brl_dom"/>
</dbReference>
<evidence type="ECO:0000313" key="3">
    <source>
        <dbReference type="EMBL" id="ARR01324.1"/>
    </source>
</evidence>
<gene>
    <name evidence="3" type="ORF">CSUIS_1542</name>
</gene>
<sequence>MKISKITSAAIISFGLSGSLHANWVYDPINDPKNSNKYIQDFYELVNNGVCLTCTPKTQEQRTNEINEFNKLPNLDASQIQSQIDKYADMIAKTPEFSDLKALGEALITYQNTRQNPIDRDDWVYGKNAYQMGKFLLVEFIEDPNVNLGVDISQYSNNGGGYKVAVELAQEIFNTAIKELQSLEKNSIQNSLEALKLNTNINSIISLSKNALDARVISLLNPNNSSMALASAIKNLDGVEFASCDDEALACMIRDYTKRFETNNNLWANILGAKAYLKNSPDTKIYGFIFGYDYAFDSDIVGVFFSYAKAKSSGDNIVNSSDNYQLGIYSKSFFGNSELDSKIYYGISKSDYSKNVLNSIYTADYDTNFAGIELEYGYVFDTNNIFIKPLIGLNYNYIKTKDFNESGDINLHYNKTTNKNATAKLGVELRKYYDEYSYFYFKPALERDIYKSGTDSVANFVGNEYSIISQADEKKHTYINTTLGAEVSLNNSFSINANIGAKLRNNEKIYNGTLGVKYKF</sequence>